<proteinExistence type="predicted"/>
<dbReference type="PATRIC" id="fig|1280953.3.peg.242"/>
<dbReference type="EMBL" id="ARYL01000001">
    <property type="protein sequence ID" value="KDA04459.1"/>
    <property type="molecule type" value="Genomic_DNA"/>
</dbReference>
<feature type="compositionally biased region" description="Low complexity" evidence="1">
    <location>
        <begin position="179"/>
        <end position="196"/>
    </location>
</feature>
<reference evidence="3 4" key="1">
    <citation type="journal article" date="2014" name="Antonie Van Leeuwenhoek">
        <title>Hyphomonas beringensis sp. nov. and Hyphomonas chukchiensis sp. nov., isolated from surface seawater of the Bering Sea and Chukchi Sea.</title>
        <authorList>
            <person name="Li C."/>
            <person name="Lai Q."/>
            <person name="Li G."/>
            <person name="Dong C."/>
            <person name="Wang J."/>
            <person name="Liao Y."/>
            <person name="Shao Z."/>
        </authorList>
    </citation>
    <scope>NUCLEOTIDE SEQUENCE [LARGE SCALE GENOMIC DNA]</scope>
    <source>
        <strain evidence="3 4">SCH89</strain>
    </source>
</reference>
<keyword evidence="2" id="KW-0812">Transmembrane</keyword>
<evidence type="ECO:0000313" key="4">
    <source>
        <dbReference type="Proteomes" id="UP000024942"/>
    </source>
</evidence>
<gene>
    <name evidence="3" type="ORF">HOC_01210</name>
</gene>
<keyword evidence="2" id="KW-1133">Transmembrane helix</keyword>
<feature type="transmembrane region" description="Helical" evidence="2">
    <location>
        <begin position="22"/>
        <end position="44"/>
    </location>
</feature>
<organism evidence="3 4">
    <name type="scientific">Hyphomonas oceanitis SCH89</name>
    <dbReference type="NCBI Taxonomy" id="1280953"/>
    <lineage>
        <taxon>Bacteria</taxon>
        <taxon>Pseudomonadati</taxon>
        <taxon>Pseudomonadota</taxon>
        <taxon>Alphaproteobacteria</taxon>
        <taxon>Hyphomonadales</taxon>
        <taxon>Hyphomonadaceae</taxon>
        <taxon>Hyphomonas</taxon>
    </lineage>
</organism>
<keyword evidence="2" id="KW-0472">Membrane</keyword>
<sequence length="196" mass="21105">MTDTAGPKPYEQSPAPRKSRKVYWIVGSLILAAIVLGTCVNGGIKAFKAVSARSAATDEIVRQFMADGLPPASDPIYSRRIEISQKAVDDTDRYIRQYGAVTEFSAPNCTIRSAANTDAAKSGTFADCAMSVVSEKSPGRVTVQWVREEEAWKIIGFNVAYSDQSVLLDKAEQADKMVPEAPQAAAEAPMDPAAEE</sequence>
<accession>A0A059GCK8</accession>
<dbReference type="AlphaFoldDB" id="A0A059GCK8"/>
<name>A0A059GCK8_9PROT</name>
<dbReference type="Proteomes" id="UP000024942">
    <property type="component" value="Unassembled WGS sequence"/>
</dbReference>
<dbReference type="RefSeq" id="WP_035534956.1">
    <property type="nucleotide sequence ID" value="NZ_ARYL01000001.1"/>
</dbReference>
<protein>
    <submittedName>
        <fullName evidence="3">Uncharacterized protein</fullName>
    </submittedName>
</protein>
<evidence type="ECO:0000313" key="3">
    <source>
        <dbReference type="EMBL" id="KDA04459.1"/>
    </source>
</evidence>
<comment type="caution">
    <text evidence="3">The sequence shown here is derived from an EMBL/GenBank/DDBJ whole genome shotgun (WGS) entry which is preliminary data.</text>
</comment>
<evidence type="ECO:0000256" key="2">
    <source>
        <dbReference type="SAM" id="Phobius"/>
    </source>
</evidence>
<dbReference type="OrthoDB" id="7618664at2"/>
<evidence type="ECO:0000256" key="1">
    <source>
        <dbReference type="SAM" id="MobiDB-lite"/>
    </source>
</evidence>
<keyword evidence="4" id="KW-1185">Reference proteome</keyword>
<feature type="region of interest" description="Disordered" evidence="1">
    <location>
        <begin position="174"/>
        <end position="196"/>
    </location>
</feature>